<gene>
    <name evidence="1" type="ORF">ERS852492_02568</name>
</gene>
<dbReference type="RefSeq" id="WP_147604239.1">
    <property type="nucleotide sequence ID" value="NZ_CABIXW010000008.1"/>
</dbReference>
<protein>
    <submittedName>
        <fullName evidence="1">Uncharacterized protein</fullName>
    </submittedName>
</protein>
<sequence length="73" mass="8742">MACFSCSEDDSAIFNGQLCRGFIDKRKEELNSILMFWKVQGFYDREKINELIDEFEQFYDSFLSRSNTFEDSR</sequence>
<accession>A0A174ZW26</accession>
<organism evidence="1 2">
    <name type="scientific">Lachnospira eligens</name>
    <dbReference type="NCBI Taxonomy" id="39485"/>
    <lineage>
        <taxon>Bacteria</taxon>
        <taxon>Bacillati</taxon>
        <taxon>Bacillota</taxon>
        <taxon>Clostridia</taxon>
        <taxon>Lachnospirales</taxon>
        <taxon>Lachnospiraceae</taxon>
        <taxon>Lachnospira</taxon>
    </lineage>
</organism>
<reference evidence="1 2" key="1">
    <citation type="submission" date="2015-09" db="EMBL/GenBank/DDBJ databases">
        <authorList>
            <consortium name="Pathogen Informatics"/>
        </authorList>
    </citation>
    <scope>NUCLEOTIDE SEQUENCE [LARGE SCALE GENOMIC DNA]</scope>
    <source>
        <strain evidence="1 2">2789STDY5834878</strain>
    </source>
</reference>
<evidence type="ECO:0000313" key="1">
    <source>
        <dbReference type="EMBL" id="CUQ89967.1"/>
    </source>
</evidence>
<dbReference type="Proteomes" id="UP000095780">
    <property type="component" value="Unassembled WGS sequence"/>
</dbReference>
<proteinExistence type="predicted"/>
<dbReference type="EMBL" id="CZBV01000008">
    <property type="protein sequence ID" value="CUQ89967.1"/>
    <property type="molecule type" value="Genomic_DNA"/>
</dbReference>
<name>A0A174ZW26_9FIRM</name>
<dbReference type="AlphaFoldDB" id="A0A174ZW26"/>
<evidence type="ECO:0000313" key="2">
    <source>
        <dbReference type="Proteomes" id="UP000095780"/>
    </source>
</evidence>